<comment type="similarity">
    <text evidence="18">Belongs to the NnrE/AIBP family.</text>
</comment>
<evidence type="ECO:0000256" key="3">
    <source>
        <dbReference type="ARBA" id="ARBA00006001"/>
    </source>
</evidence>
<feature type="binding site" evidence="17">
    <location>
        <position position="441"/>
    </location>
    <ligand>
        <name>(6S)-NADPHX</name>
        <dbReference type="ChEBI" id="CHEBI:64076"/>
    </ligand>
</feature>
<evidence type="ECO:0000256" key="4">
    <source>
        <dbReference type="ARBA" id="ARBA00009524"/>
    </source>
</evidence>
<feature type="domain" description="YjeF N-terminal" evidence="21">
    <location>
        <begin position="9"/>
        <end position="211"/>
    </location>
</feature>
<accession>A0A1T4KT13</accession>
<dbReference type="GO" id="GO:0052856">
    <property type="term" value="F:NAD(P)HX epimerase activity"/>
    <property type="evidence" value="ECO:0007669"/>
    <property type="project" value="UniProtKB-UniRule"/>
</dbReference>
<comment type="catalytic activity">
    <reaction evidence="15 17 19">
        <text>(6S)-NADHX + ADP = AMP + phosphate + NADH + H(+)</text>
        <dbReference type="Rhea" id="RHEA:32223"/>
        <dbReference type="ChEBI" id="CHEBI:15378"/>
        <dbReference type="ChEBI" id="CHEBI:43474"/>
        <dbReference type="ChEBI" id="CHEBI:57945"/>
        <dbReference type="ChEBI" id="CHEBI:64074"/>
        <dbReference type="ChEBI" id="CHEBI:456215"/>
        <dbReference type="ChEBI" id="CHEBI:456216"/>
        <dbReference type="EC" id="4.2.1.136"/>
    </reaction>
</comment>
<dbReference type="GO" id="GO:0110051">
    <property type="term" value="P:metabolite repair"/>
    <property type="evidence" value="ECO:0007669"/>
    <property type="project" value="TreeGrafter"/>
</dbReference>
<dbReference type="NCBIfam" id="TIGR00197">
    <property type="entry name" value="yjeF_nterm"/>
    <property type="match status" value="1"/>
</dbReference>
<dbReference type="GO" id="GO:0052855">
    <property type="term" value="F:ADP-dependent NAD(P)H-hydrate dehydratase activity"/>
    <property type="evidence" value="ECO:0007669"/>
    <property type="project" value="UniProtKB-UniRule"/>
</dbReference>
<dbReference type="Proteomes" id="UP000190657">
    <property type="component" value="Unassembled WGS sequence"/>
</dbReference>
<comment type="catalytic activity">
    <reaction evidence="16 17 19">
        <text>(6S)-NADPHX + ADP = AMP + phosphate + NADPH + H(+)</text>
        <dbReference type="Rhea" id="RHEA:32235"/>
        <dbReference type="ChEBI" id="CHEBI:15378"/>
        <dbReference type="ChEBI" id="CHEBI:43474"/>
        <dbReference type="ChEBI" id="CHEBI:57783"/>
        <dbReference type="ChEBI" id="CHEBI:64076"/>
        <dbReference type="ChEBI" id="CHEBI:456215"/>
        <dbReference type="ChEBI" id="CHEBI:456216"/>
        <dbReference type="EC" id="4.2.1.136"/>
    </reaction>
</comment>
<dbReference type="PROSITE" id="PS51385">
    <property type="entry name" value="YJEF_N"/>
    <property type="match status" value="1"/>
</dbReference>
<evidence type="ECO:0000256" key="9">
    <source>
        <dbReference type="ARBA" id="ARBA00022958"/>
    </source>
</evidence>
<dbReference type="EC" id="4.2.1.136" evidence="19"/>
<keyword evidence="5 18" id="KW-0479">Metal-binding</keyword>
<evidence type="ECO:0000256" key="15">
    <source>
        <dbReference type="ARBA" id="ARBA00048238"/>
    </source>
</evidence>
<dbReference type="AlphaFoldDB" id="A0A1T4KT13"/>
<keyword evidence="6 17" id="KW-0547">Nucleotide-binding</keyword>
<comment type="subunit">
    <text evidence="17">Homotetramer.</text>
</comment>
<dbReference type="PIRSF" id="PIRSF017184">
    <property type="entry name" value="Nnr"/>
    <property type="match status" value="1"/>
</dbReference>
<evidence type="ECO:0000313" key="23">
    <source>
        <dbReference type="Proteomes" id="UP000190657"/>
    </source>
</evidence>
<dbReference type="OrthoDB" id="9806925at2"/>
<dbReference type="InterPro" id="IPR004443">
    <property type="entry name" value="YjeF_N_dom"/>
</dbReference>
<dbReference type="Gene3D" id="3.40.1190.20">
    <property type="match status" value="1"/>
</dbReference>
<feature type="binding site" evidence="18">
    <location>
        <position position="121"/>
    </location>
    <ligand>
        <name>K(+)</name>
        <dbReference type="ChEBI" id="CHEBI:29103"/>
    </ligand>
</feature>
<dbReference type="EC" id="5.1.99.6" evidence="19"/>
<evidence type="ECO:0000256" key="11">
    <source>
        <dbReference type="ARBA" id="ARBA00023235"/>
    </source>
</evidence>
<comment type="function">
    <text evidence="18">Catalyzes the epimerization of the S- and R-forms of NAD(P)HX, a damaged form of NAD(P)H that is a result of enzymatic or heat-dependent hydration. This is a prerequisite for the S-specific NAD(P)H-hydrate dehydratase to allow the repair of both epimers of NAD(P)HX.</text>
</comment>
<feature type="binding site" evidence="18">
    <location>
        <position position="157"/>
    </location>
    <ligand>
        <name>K(+)</name>
        <dbReference type="ChEBI" id="CHEBI:29103"/>
    </ligand>
</feature>
<dbReference type="InterPro" id="IPR030677">
    <property type="entry name" value="Nnr"/>
</dbReference>
<dbReference type="CDD" id="cd01171">
    <property type="entry name" value="YXKO-related"/>
    <property type="match status" value="1"/>
</dbReference>
<comment type="catalytic activity">
    <reaction evidence="1 18 19">
        <text>(6R)-NADHX = (6S)-NADHX</text>
        <dbReference type="Rhea" id="RHEA:32215"/>
        <dbReference type="ChEBI" id="CHEBI:64074"/>
        <dbReference type="ChEBI" id="CHEBI:64075"/>
        <dbReference type="EC" id="5.1.99.6"/>
    </reaction>
</comment>
<dbReference type="GO" id="GO:0046496">
    <property type="term" value="P:nicotinamide nucleotide metabolic process"/>
    <property type="evidence" value="ECO:0007669"/>
    <property type="project" value="UniProtKB-UniRule"/>
</dbReference>
<evidence type="ECO:0000256" key="1">
    <source>
        <dbReference type="ARBA" id="ARBA00000013"/>
    </source>
</evidence>
<protein>
    <recommendedName>
        <fullName evidence="19">Bifunctional NAD(P)H-hydrate repair enzyme</fullName>
    </recommendedName>
    <alternativeName>
        <fullName evidence="19">Nicotinamide nucleotide repair protein</fullName>
    </alternativeName>
    <domain>
        <recommendedName>
            <fullName evidence="19">ADP-dependent (S)-NAD(P)H-hydrate dehydratase</fullName>
            <ecNumber evidence="19">4.2.1.136</ecNumber>
        </recommendedName>
        <alternativeName>
            <fullName evidence="19">ADP-dependent NAD(P)HX dehydratase</fullName>
        </alternativeName>
    </domain>
    <domain>
        <recommendedName>
            <fullName evidence="19">NAD(P)H-hydrate epimerase</fullName>
            <ecNumber evidence="19">5.1.99.6</ecNumber>
        </recommendedName>
    </domain>
</protein>
<dbReference type="Pfam" id="PF03853">
    <property type="entry name" value="YjeF_N"/>
    <property type="match status" value="1"/>
</dbReference>
<keyword evidence="10 17" id="KW-0520">NAD</keyword>
<evidence type="ECO:0000313" key="22">
    <source>
        <dbReference type="EMBL" id="SJZ45575.1"/>
    </source>
</evidence>
<keyword evidence="13" id="KW-0511">Multifunctional enzyme</keyword>
<evidence type="ECO:0000256" key="13">
    <source>
        <dbReference type="ARBA" id="ARBA00023268"/>
    </source>
</evidence>
<feature type="binding site" evidence="17">
    <location>
        <position position="324"/>
    </location>
    <ligand>
        <name>(6S)-NADPHX</name>
        <dbReference type="ChEBI" id="CHEBI:64076"/>
    </ligand>
</feature>
<dbReference type="InterPro" id="IPR036652">
    <property type="entry name" value="YjeF_N_dom_sf"/>
</dbReference>
<dbReference type="InterPro" id="IPR000631">
    <property type="entry name" value="CARKD"/>
</dbReference>
<dbReference type="PANTHER" id="PTHR12592:SF0">
    <property type="entry name" value="ATP-DEPENDENT (S)-NAD(P)H-HYDRATE DEHYDRATASE"/>
    <property type="match status" value="1"/>
</dbReference>
<comment type="catalytic activity">
    <reaction evidence="2 18 19">
        <text>(6R)-NADPHX = (6S)-NADPHX</text>
        <dbReference type="Rhea" id="RHEA:32227"/>
        <dbReference type="ChEBI" id="CHEBI:64076"/>
        <dbReference type="ChEBI" id="CHEBI:64077"/>
        <dbReference type="EC" id="5.1.99.6"/>
    </reaction>
</comment>
<comment type="similarity">
    <text evidence="4 19">In the C-terminal section; belongs to the NnrD/CARKD family.</text>
</comment>
<comment type="similarity">
    <text evidence="17">Belongs to the NnrD/CARKD family.</text>
</comment>
<dbReference type="PANTHER" id="PTHR12592">
    <property type="entry name" value="ATP-DEPENDENT (S)-NAD(P)H-HYDRATE DEHYDRATASE FAMILY MEMBER"/>
    <property type="match status" value="1"/>
</dbReference>
<evidence type="ECO:0000256" key="2">
    <source>
        <dbReference type="ARBA" id="ARBA00000909"/>
    </source>
</evidence>
<reference evidence="23" key="1">
    <citation type="submission" date="2017-02" db="EMBL/GenBank/DDBJ databases">
        <authorList>
            <person name="Varghese N."/>
            <person name="Submissions S."/>
        </authorList>
    </citation>
    <scope>NUCLEOTIDE SEQUENCE [LARGE SCALE GENOMIC DNA]</scope>
    <source>
        <strain evidence="23">ATCC 51222</strain>
    </source>
</reference>
<dbReference type="GO" id="GO:0005524">
    <property type="term" value="F:ATP binding"/>
    <property type="evidence" value="ECO:0007669"/>
    <property type="project" value="UniProtKB-UniRule"/>
</dbReference>
<proteinExistence type="inferred from homology"/>
<sequence length="500" mass="53007">MYILTADEIRAVETDCFKYYSTEAELMLKAGTACAESIIEKYGDSLVNSSVAVLCGNGKNAGDGFVIASLLYAYGANAKIVLCDKEPEIAEPLKYYNEAVMSGVPVEFFNNSVLSADYIVDCIFGIGFHGEARSPFDKVFETVANSSATVISVDTPSGTNATDGSACKNAVKADFTVAISTLKFCHVLPPSNALCGEIKVVNIGIPDDCYNDDYATAIMIDDIKKLIPPLEYNSNKGSNGHLLCLCGSYKMPGAGVICCESAIRSGVGLVKLTVPKSAYPIVASHLVQPIFNPVEESNGMYSEKAIDEISNDMQWASAIVLGCGMGVSDDTRKITEFVLKNSKVPVILDADGINCITLSIDILKDVKVPVVLTPHPGEMSRLVSKSVEEVQSNRVEVAKDFAKKYGVLIALKGANTVVTDGETVFVNMSGNPAMAMGGTGDMLSGIIGSFVAQGINPYDATKAGVVIHGLSGDNASKAISQRGITVFDMIDRLGALMSEF</sequence>
<evidence type="ECO:0000256" key="17">
    <source>
        <dbReference type="HAMAP-Rule" id="MF_01965"/>
    </source>
</evidence>
<feature type="binding site" evidence="17">
    <location>
        <begin position="412"/>
        <end position="416"/>
    </location>
    <ligand>
        <name>AMP</name>
        <dbReference type="ChEBI" id="CHEBI:456215"/>
    </ligand>
</feature>
<evidence type="ECO:0000256" key="7">
    <source>
        <dbReference type="ARBA" id="ARBA00022840"/>
    </source>
</evidence>
<name>A0A1T4KT13_9FIRM</name>
<comment type="function">
    <text evidence="17">Catalyzes the dehydration of the S-form of NAD(P)HX at the expense of ADP, which is converted to AMP. Together with NAD(P)HX epimerase, which catalyzes the epimerization of the S- and R-forms, the enzyme allows the repair of both epimers of NAD(P)HX, a damaged form of NAD(P)H that is a result of enzymatic or heat-dependent hydration.</text>
</comment>
<dbReference type="HAMAP" id="MF_01965">
    <property type="entry name" value="NADHX_dehydratase"/>
    <property type="match status" value="1"/>
</dbReference>
<keyword evidence="11 18" id="KW-0413">Isomerase</keyword>
<dbReference type="InterPro" id="IPR029056">
    <property type="entry name" value="Ribokinase-like"/>
</dbReference>
<keyword evidence="12 17" id="KW-0456">Lyase</keyword>
<feature type="binding site" evidence="18">
    <location>
        <position position="154"/>
    </location>
    <ligand>
        <name>(6S)-NADPHX</name>
        <dbReference type="ChEBI" id="CHEBI:64076"/>
    </ligand>
</feature>
<evidence type="ECO:0000259" key="21">
    <source>
        <dbReference type="PROSITE" id="PS51385"/>
    </source>
</evidence>
<evidence type="ECO:0000256" key="14">
    <source>
        <dbReference type="ARBA" id="ARBA00025153"/>
    </source>
</evidence>
<keyword evidence="9 18" id="KW-0630">Potassium</keyword>
<feature type="binding site" evidence="17">
    <location>
        <position position="375"/>
    </location>
    <ligand>
        <name>(6S)-NADPHX</name>
        <dbReference type="ChEBI" id="CHEBI:64076"/>
    </ligand>
</feature>
<dbReference type="EMBL" id="FUWW01000005">
    <property type="protein sequence ID" value="SJZ45575.1"/>
    <property type="molecule type" value="Genomic_DNA"/>
</dbReference>
<evidence type="ECO:0000256" key="12">
    <source>
        <dbReference type="ARBA" id="ARBA00023239"/>
    </source>
</evidence>
<dbReference type="RefSeq" id="WP_159443383.1">
    <property type="nucleotide sequence ID" value="NZ_FUWW01000005.1"/>
</dbReference>
<keyword evidence="23" id="KW-1185">Reference proteome</keyword>
<evidence type="ECO:0000256" key="5">
    <source>
        <dbReference type="ARBA" id="ARBA00022723"/>
    </source>
</evidence>
<gene>
    <name evidence="18" type="primary">nnrE</name>
    <name evidence="17" type="synonym">nnrD</name>
    <name evidence="22" type="ORF">SAMN02745114_00590</name>
</gene>
<dbReference type="SUPFAM" id="SSF64153">
    <property type="entry name" value="YjeF N-terminal domain-like"/>
    <property type="match status" value="1"/>
</dbReference>
<dbReference type="Gene3D" id="3.40.50.10260">
    <property type="entry name" value="YjeF N-terminal domain"/>
    <property type="match status" value="1"/>
</dbReference>
<feature type="binding site" evidence="18">
    <location>
        <begin position="125"/>
        <end position="131"/>
    </location>
    <ligand>
        <name>(6S)-NADPHX</name>
        <dbReference type="ChEBI" id="CHEBI:64076"/>
    </ligand>
</feature>
<feature type="binding site" evidence="17">
    <location>
        <position position="254"/>
    </location>
    <ligand>
        <name>(6S)-NADPHX</name>
        <dbReference type="ChEBI" id="CHEBI:64076"/>
    </ligand>
</feature>
<comment type="cofactor">
    <cofactor evidence="17">
        <name>Mg(2+)</name>
        <dbReference type="ChEBI" id="CHEBI:18420"/>
    </cofactor>
</comment>
<comment type="function">
    <text evidence="14 19">Bifunctional enzyme that catalyzes the epimerization of the S- and R-forms of NAD(P)HX and the dehydration of the S-form of NAD(P)HX at the expense of ADP, which is converted to AMP. This allows the repair of both epimers of NAD(P)HX, a damaged form of NAD(P)H that is a result of enzymatic or heat-dependent hydration.</text>
</comment>
<evidence type="ECO:0000259" key="20">
    <source>
        <dbReference type="PROSITE" id="PS51383"/>
    </source>
</evidence>
<evidence type="ECO:0000256" key="10">
    <source>
        <dbReference type="ARBA" id="ARBA00023027"/>
    </source>
</evidence>
<evidence type="ECO:0000256" key="19">
    <source>
        <dbReference type="PIRNR" id="PIRNR017184"/>
    </source>
</evidence>
<comment type="caution">
    <text evidence="18">Lacks conserved residue(s) required for the propagation of feature annotation.</text>
</comment>
<dbReference type="STRING" id="290054.SAMN02745114_00590"/>
<evidence type="ECO:0000256" key="8">
    <source>
        <dbReference type="ARBA" id="ARBA00022857"/>
    </source>
</evidence>
<comment type="similarity">
    <text evidence="3 19">In the N-terminal section; belongs to the NnrE/AIBP family.</text>
</comment>
<evidence type="ECO:0000256" key="16">
    <source>
        <dbReference type="ARBA" id="ARBA00049209"/>
    </source>
</evidence>
<keyword evidence="7 17" id="KW-0067">ATP-binding</keyword>
<dbReference type="GO" id="GO:0046872">
    <property type="term" value="F:metal ion binding"/>
    <property type="evidence" value="ECO:0007669"/>
    <property type="project" value="UniProtKB-UniRule"/>
</dbReference>
<dbReference type="PROSITE" id="PS51383">
    <property type="entry name" value="YJEF_C_3"/>
    <property type="match status" value="1"/>
</dbReference>
<dbReference type="SUPFAM" id="SSF53613">
    <property type="entry name" value="Ribokinase-like"/>
    <property type="match status" value="1"/>
</dbReference>
<feature type="binding site" evidence="18">
    <location>
        <position position="60"/>
    </location>
    <ligand>
        <name>K(+)</name>
        <dbReference type="ChEBI" id="CHEBI:29103"/>
    </ligand>
</feature>
<comment type="cofactor">
    <cofactor evidence="18 19">
        <name>K(+)</name>
        <dbReference type="ChEBI" id="CHEBI:29103"/>
    </cofactor>
    <text evidence="18 19">Binds 1 potassium ion per subunit.</text>
</comment>
<evidence type="ECO:0000256" key="18">
    <source>
        <dbReference type="HAMAP-Rule" id="MF_01966"/>
    </source>
</evidence>
<dbReference type="Pfam" id="PF01256">
    <property type="entry name" value="Carb_kinase"/>
    <property type="match status" value="1"/>
</dbReference>
<evidence type="ECO:0000256" key="6">
    <source>
        <dbReference type="ARBA" id="ARBA00022741"/>
    </source>
</evidence>
<keyword evidence="8 17" id="KW-0521">NADP</keyword>
<organism evidence="22 23">
    <name type="scientific">Eubacterium coprostanoligenes</name>
    <dbReference type="NCBI Taxonomy" id="290054"/>
    <lineage>
        <taxon>Bacteria</taxon>
        <taxon>Bacillati</taxon>
        <taxon>Bacillota</taxon>
        <taxon>Clostridia</taxon>
        <taxon>Eubacteriales</taxon>
        <taxon>Eubacteriaceae</taxon>
        <taxon>Eubacterium</taxon>
    </lineage>
</organism>
<feature type="binding site" evidence="17">
    <location>
        <position position="440"/>
    </location>
    <ligand>
        <name>AMP</name>
        <dbReference type="ChEBI" id="CHEBI:456215"/>
    </ligand>
</feature>
<dbReference type="HAMAP" id="MF_01966">
    <property type="entry name" value="NADHX_epimerase"/>
    <property type="match status" value="1"/>
</dbReference>
<dbReference type="NCBIfam" id="TIGR00196">
    <property type="entry name" value="yjeF_cterm"/>
    <property type="match status" value="1"/>
</dbReference>
<feature type="domain" description="YjeF C-terminal" evidence="20">
    <location>
        <begin position="219"/>
        <end position="500"/>
    </location>
</feature>